<accession>A0A699VG33</accession>
<feature type="non-terminal residue" evidence="2">
    <location>
        <position position="133"/>
    </location>
</feature>
<name>A0A699VG33_TANCI</name>
<gene>
    <name evidence="2" type="ORF">Tci_906481</name>
</gene>
<feature type="compositionally biased region" description="Basic and acidic residues" evidence="1">
    <location>
        <begin position="75"/>
        <end position="97"/>
    </location>
</feature>
<dbReference type="AlphaFoldDB" id="A0A699VG33"/>
<sequence length="133" mass="14306">LVIGENVEEGIAADQVQDDAAVAAAQEGVTAAIEEDVQEQSIPSPTAPPHSPKDCPSTLSVQPTPPPSPQPQPQLDRDEGVALSTEKEEERKTKEAKNSAIDDQVKGRQAKIYQIDMDHPSKVLSMQEDELAK</sequence>
<protein>
    <submittedName>
        <fullName evidence="2">Uncharacterized protein</fullName>
    </submittedName>
</protein>
<evidence type="ECO:0000313" key="2">
    <source>
        <dbReference type="EMBL" id="GFD34512.1"/>
    </source>
</evidence>
<feature type="non-terminal residue" evidence="2">
    <location>
        <position position="1"/>
    </location>
</feature>
<comment type="caution">
    <text evidence="2">The sequence shown here is derived from an EMBL/GenBank/DDBJ whole genome shotgun (WGS) entry which is preliminary data.</text>
</comment>
<feature type="compositionally biased region" description="Pro residues" evidence="1">
    <location>
        <begin position="63"/>
        <end position="72"/>
    </location>
</feature>
<dbReference type="EMBL" id="BKCJ011447548">
    <property type="protein sequence ID" value="GFD34512.1"/>
    <property type="molecule type" value="Genomic_DNA"/>
</dbReference>
<feature type="region of interest" description="Disordered" evidence="1">
    <location>
        <begin position="36"/>
        <end position="133"/>
    </location>
</feature>
<proteinExistence type="predicted"/>
<organism evidence="2">
    <name type="scientific">Tanacetum cinerariifolium</name>
    <name type="common">Dalmatian daisy</name>
    <name type="synonym">Chrysanthemum cinerariifolium</name>
    <dbReference type="NCBI Taxonomy" id="118510"/>
    <lineage>
        <taxon>Eukaryota</taxon>
        <taxon>Viridiplantae</taxon>
        <taxon>Streptophyta</taxon>
        <taxon>Embryophyta</taxon>
        <taxon>Tracheophyta</taxon>
        <taxon>Spermatophyta</taxon>
        <taxon>Magnoliopsida</taxon>
        <taxon>eudicotyledons</taxon>
        <taxon>Gunneridae</taxon>
        <taxon>Pentapetalae</taxon>
        <taxon>asterids</taxon>
        <taxon>campanulids</taxon>
        <taxon>Asterales</taxon>
        <taxon>Asteraceae</taxon>
        <taxon>Asteroideae</taxon>
        <taxon>Anthemideae</taxon>
        <taxon>Anthemidinae</taxon>
        <taxon>Tanacetum</taxon>
    </lineage>
</organism>
<reference evidence="2" key="1">
    <citation type="journal article" date="2019" name="Sci. Rep.">
        <title>Draft genome of Tanacetum cinerariifolium, the natural source of mosquito coil.</title>
        <authorList>
            <person name="Yamashiro T."/>
            <person name="Shiraishi A."/>
            <person name="Satake H."/>
            <person name="Nakayama K."/>
        </authorList>
    </citation>
    <scope>NUCLEOTIDE SEQUENCE</scope>
</reference>
<evidence type="ECO:0000256" key="1">
    <source>
        <dbReference type="SAM" id="MobiDB-lite"/>
    </source>
</evidence>